<evidence type="ECO:0000256" key="5">
    <source>
        <dbReference type="ARBA" id="ARBA00012780"/>
    </source>
</evidence>
<feature type="compositionally biased region" description="Low complexity" evidence="23">
    <location>
        <begin position="373"/>
        <end position="382"/>
    </location>
</feature>
<evidence type="ECO:0000256" key="18">
    <source>
        <dbReference type="ARBA" id="ARBA00023326"/>
    </source>
</evidence>
<dbReference type="InterPro" id="IPR017853">
    <property type="entry name" value="GH"/>
</dbReference>
<evidence type="ECO:0000256" key="10">
    <source>
        <dbReference type="ARBA" id="ARBA00022622"/>
    </source>
</evidence>
<evidence type="ECO:0000256" key="4">
    <source>
        <dbReference type="ARBA" id="ARBA00008773"/>
    </source>
</evidence>
<dbReference type="Proteomes" id="UP001187682">
    <property type="component" value="Unassembled WGS sequence"/>
</dbReference>
<dbReference type="GO" id="GO:0005886">
    <property type="term" value="C:plasma membrane"/>
    <property type="evidence" value="ECO:0007669"/>
    <property type="project" value="UniProtKB-SubCell"/>
</dbReference>
<keyword evidence="9" id="KW-0964">Secreted</keyword>
<proteinExistence type="inferred from homology"/>
<gene>
    <name evidence="25" type="ORF">DNG_01059</name>
</gene>
<evidence type="ECO:0000256" key="14">
    <source>
        <dbReference type="ARBA" id="ARBA00023180"/>
    </source>
</evidence>
<feature type="compositionally biased region" description="Gly residues" evidence="23">
    <location>
        <begin position="386"/>
        <end position="401"/>
    </location>
</feature>
<keyword evidence="26" id="KW-1185">Reference proteome</keyword>
<dbReference type="PANTHER" id="PTHR16631">
    <property type="entry name" value="GLUCAN 1,3-BETA-GLUCOSIDASE"/>
    <property type="match status" value="1"/>
</dbReference>
<keyword evidence="12" id="KW-0378">Hydrolase</keyword>
<dbReference type="GO" id="GO:0042973">
    <property type="term" value="F:glucan endo-1,3-beta-D-glucosidase activity"/>
    <property type="evidence" value="ECO:0007669"/>
    <property type="project" value="UniProtKB-EC"/>
</dbReference>
<keyword evidence="7" id="KW-1003">Cell membrane</keyword>
<feature type="compositionally biased region" description="Low complexity" evidence="23">
    <location>
        <begin position="319"/>
        <end position="330"/>
    </location>
</feature>
<comment type="caution">
    <text evidence="25">The sequence shown here is derived from an EMBL/GenBank/DDBJ whole genome shotgun (WGS) entry which is preliminary data.</text>
</comment>
<feature type="compositionally biased region" description="Low complexity" evidence="23">
    <location>
        <begin position="402"/>
        <end position="423"/>
    </location>
</feature>
<evidence type="ECO:0000256" key="19">
    <source>
        <dbReference type="ARBA" id="ARBA00025152"/>
    </source>
</evidence>
<sequence length="456" mass="46064">MRPVLGSLALAAAVSTASAAFQGFNYGNTFTNGQAKVQSDFEAEFKTAQGLKGTNGAFKSARLYTMVQGNTKQGVIEAIPAAIKTKTSVLLGLWASAGSETFNNEITALKTAISQYGDDLAPLVAGISVGSEDLYRASPVGIAAGEFAGADPNTLVNYIDMVRDAIRGTPLQGAKIGHVDTWTAYVNGSNSAVIEACDWIGMDAYPYFEDTHPNEVSNGANLFRDALGATKAAGGGKEVWITETGWPVSGKKFGSAVPSPDNARKFWRDVGCPMFGVTNVWWYTLRDAAPDTPNPSFGVVGPKGNETLYDLSCEGISAGGNDDSNDSGNSSDDDDSNGSTNDGGSNGSNNGSANEDGDDSSNGSGGNGDEDTGSSNNSSDSDSGSDDGGSSSGGDNSGGSGSDSTSGSGSNSNSDAGSGSGTDEGAEDEGDGHSGSTHLNSIGASVVAILGAVALL</sequence>
<keyword evidence="8" id="KW-0134">Cell wall</keyword>
<evidence type="ECO:0000256" key="13">
    <source>
        <dbReference type="ARBA" id="ARBA00023136"/>
    </source>
</evidence>
<evidence type="ECO:0000256" key="16">
    <source>
        <dbReference type="ARBA" id="ARBA00023288"/>
    </source>
</evidence>
<evidence type="ECO:0000256" key="21">
    <source>
        <dbReference type="ARBA" id="ARBA00032906"/>
    </source>
</evidence>
<keyword evidence="14" id="KW-0325">Glycoprotein</keyword>
<evidence type="ECO:0000313" key="26">
    <source>
        <dbReference type="Proteomes" id="UP001187682"/>
    </source>
</evidence>
<dbReference type="SUPFAM" id="SSF51445">
    <property type="entry name" value="(Trans)glycosidases"/>
    <property type="match status" value="1"/>
</dbReference>
<evidence type="ECO:0000256" key="1">
    <source>
        <dbReference type="ARBA" id="ARBA00000382"/>
    </source>
</evidence>
<keyword evidence="11 24" id="KW-0732">Signal</keyword>
<evidence type="ECO:0000256" key="3">
    <source>
        <dbReference type="ARBA" id="ARBA00004609"/>
    </source>
</evidence>
<comment type="similarity">
    <text evidence="4 22">Belongs to the glycosyl hydrolase 17 family.</text>
</comment>
<keyword evidence="10" id="KW-0336">GPI-anchor</keyword>
<keyword evidence="17" id="KW-0961">Cell wall biogenesis/degradation</keyword>
<keyword evidence="15" id="KW-0119">Carbohydrate metabolism</keyword>
<organism evidence="25 26">
    <name type="scientific">Cephalotrichum gorgonifer</name>
    <dbReference type="NCBI Taxonomy" id="2041049"/>
    <lineage>
        <taxon>Eukaryota</taxon>
        <taxon>Fungi</taxon>
        <taxon>Dikarya</taxon>
        <taxon>Ascomycota</taxon>
        <taxon>Pezizomycotina</taxon>
        <taxon>Sordariomycetes</taxon>
        <taxon>Hypocreomycetidae</taxon>
        <taxon>Microascales</taxon>
        <taxon>Microascaceae</taxon>
        <taxon>Cephalotrichum</taxon>
    </lineage>
</organism>
<evidence type="ECO:0000256" key="2">
    <source>
        <dbReference type="ARBA" id="ARBA00004191"/>
    </source>
</evidence>
<dbReference type="Pfam" id="PF00332">
    <property type="entry name" value="Glyco_hydro_17"/>
    <property type="match status" value="1"/>
</dbReference>
<keyword evidence="16" id="KW-0449">Lipoprotein</keyword>
<dbReference type="EC" id="3.2.1.39" evidence="5"/>
<feature type="chain" id="PRO_5042041803" description="Probable glucan endo-1,3-beta-glucosidase eglC" evidence="24">
    <location>
        <begin position="20"/>
        <end position="456"/>
    </location>
</feature>
<dbReference type="GO" id="GO:0000272">
    <property type="term" value="P:polysaccharide catabolic process"/>
    <property type="evidence" value="ECO:0007669"/>
    <property type="project" value="UniProtKB-KW"/>
</dbReference>
<evidence type="ECO:0000256" key="11">
    <source>
        <dbReference type="ARBA" id="ARBA00022729"/>
    </source>
</evidence>
<reference evidence="25" key="1">
    <citation type="submission" date="2018-03" db="EMBL/GenBank/DDBJ databases">
        <authorList>
            <person name="Guldener U."/>
        </authorList>
    </citation>
    <scope>NUCLEOTIDE SEQUENCE</scope>
</reference>
<evidence type="ECO:0000256" key="8">
    <source>
        <dbReference type="ARBA" id="ARBA00022512"/>
    </source>
</evidence>
<feature type="signal peptide" evidence="24">
    <location>
        <begin position="1"/>
        <end position="19"/>
    </location>
</feature>
<evidence type="ECO:0000256" key="6">
    <source>
        <dbReference type="ARBA" id="ARBA00019762"/>
    </source>
</evidence>
<dbReference type="InterPro" id="IPR000490">
    <property type="entry name" value="Glyco_hydro_17"/>
</dbReference>
<comment type="subcellular location">
    <subcellularLocation>
        <location evidence="3">Cell membrane</location>
        <topology evidence="3">Lipid-anchor</topology>
        <topology evidence="3">GPI-anchor</topology>
    </subcellularLocation>
    <subcellularLocation>
        <location evidence="2">Secreted</location>
        <location evidence="2">Cell wall</location>
    </subcellularLocation>
</comment>
<evidence type="ECO:0000256" key="7">
    <source>
        <dbReference type="ARBA" id="ARBA00022475"/>
    </source>
</evidence>
<dbReference type="GO" id="GO:0005576">
    <property type="term" value="C:extracellular region"/>
    <property type="evidence" value="ECO:0007669"/>
    <property type="project" value="TreeGrafter"/>
</dbReference>
<keyword evidence="18" id="KW-0624">Polysaccharide degradation</keyword>
<comment type="catalytic activity">
    <reaction evidence="1">
        <text>Hydrolysis of (1-&gt;3)-beta-D-glucosidic linkages in (1-&gt;3)-beta-D-glucans.</text>
        <dbReference type="EC" id="3.2.1.39"/>
    </reaction>
</comment>
<dbReference type="FunFam" id="3.20.20.80:FF:000233">
    <property type="entry name" value="Probable glucan endo-1,3-beta-glucosidase eglC"/>
    <property type="match status" value="1"/>
</dbReference>
<dbReference type="GO" id="GO:0009277">
    <property type="term" value="C:fungal-type cell wall"/>
    <property type="evidence" value="ECO:0007669"/>
    <property type="project" value="TreeGrafter"/>
</dbReference>
<evidence type="ECO:0000256" key="12">
    <source>
        <dbReference type="ARBA" id="ARBA00022801"/>
    </source>
</evidence>
<dbReference type="AlphaFoldDB" id="A0AAE8MRX6"/>
<evidence type="ECO:0000256" key="24">
    <source>
        <dbReference type="SAM" id="SignalP"/>
    </source>
</evidence>
<dbReference type="Gene3D" id="3.20.20.80">
    <property type="entry name" value="Glycosidases"/>
    <property type="match status" value="1"/>
</dbReference>
<evidence type="ECO:0000256" key="17">
    <source>
        <dbReference type="ARBA" id="ARBA00023316"/>
    </source>
</evidence>
<dbReference type="PANTHER" id="PTHR16631:SF13">
    <property type="entry name" value="GLUCAN ENDO-1,3-BETA-GLUCOSIDASE EGLC-RELATED"/>
    <property type="match status" value="1"/>
</dbReference>
<accession>A0AAE8MRX6</accession>
<evidence type="ECO:0000256" key="15">
    <source>
        <dbReference type="ARBA" id="ARBA00023277"/>
    </source>
</evidence>
<dbReference type="InterPro" id="IPR050732">
    <property type="entry name" value="Beta-glucan_modifiers"/>
</dbReference>
<dbReference type="GO" id="GO:0009986">
    <property type="term" value="C:cell surface"/>
    <property type="evidence" value="ECO:0007669"/>
    <property type="project" value="TreeGrafter"/>
</dbReference>
<evidence type="ECO:0000256" key="20">
    <source>
        <dbReference type="ARBA" id="ARBA00032134"/>
    </source>
</evidence>
<dbReference type="GO" id="GO:0071555">
    <property type="term" value="P:cell wall organization"/>
    <property type="evidence" value="ECO:0007669"/>
    <property type="project" value="UniProtKB-KW"/>
</dbReference>
<evidence type="ECO:0000313" key="25">
    <source>
        <dbReference type="EMBL" id="SPN97548.1"/>
    </source>
</evidence>
<dbReference type="EMBL" id="ONZQ02000001">
    <property type="protein sequence ID" value="SPN97548.1"/>
    <property type="molecule type" value="Genomic_DNA"/>
</dbReference>
<evidence type="ECO:0000256" key="22">
    <source>
        <dbReference type="RuleBase" id="RU004335"/>
    </source>
</evidence>
<evidence type="ECO:0000256" key="9">
    <source>
        <dbReference type="ARBA" id="ARBA00022525"/>
    </source>
</evidence>
<feature type="region of interest" description="Disordered" evidence="23">
    <location>
        <begin position="310"/>
        <end position="443"/>
    </location>
</feature>
<keyword evidence="13" id="KW-0472">Membrane</keyword>
<name>A0AAE8MRX6_9PEZI</name>
<feature type="compositionally biased region" description="Low complexity" evidence="23">
    <location>
        <begin position="337"/>
        <end position="354"/>
    </location>
</feature>
<comment type="function">
    <text evidence="19">Glucanases play a role in cell expansion during growth, in cell-cell fusion during mating, and in spore release during sporulation. This enzyme may be involved in beta-glucan degradation and also function biosynthetically as a transglycosylase.</text>
</comment>
<dbReference type="GO" id="GO:0098552">
    <property type="term" value="C:side of membrane"/>
    <property type="evidence" value="ECO:0007669"/>
    <property type="project" value="UniProtKB-KW"/>
</dbReference>
<protein>
    <recommendedName>
        <fullName evidence="6">Probable glucan endo-1,3-beta-glucosidase eglC</fullName>
        <ecNumber evidence="5">3.2.1.39</ecNumber>
    </recommendedName>
    <alternativeName>
        <fullName evidence="20">Endo-1,3-beta-glucanase eglC</fullName>
    </alternativeName>
    <alternativeName>
        <fullName evidence="21">Laminarinase eglC</fullName>
    </alternativeName>
</protein>
<evidence type="ECO:0000256" key="23">
    <source>
        <dbReference type="SAM" id="MobiDB-lite"/>
    </source>
</evidence>